<feature type="compositionally biased region" description="Basic and acidic residues" evidence="2">
    <location>
        <begin position="34"/>
        <end position="44"/>
    </location>
</feature>
<feature type="coiled-coil region" evidence="1">
    <location>
        <begin position="1100"/>
        <end position="1134"/>
    </location>
</feature>
<comment type="caution">
    <text evidence="3">The sequence shown here is derived from an EMBL/GenBank/DDBJ whole genome shotgun (WGS) entry which is preliminary data.</text>
</comment>
<feature type="coiled-coil region" evidence="1">
    <location>
        <begin position="1158"/>
        <end position="1245"/>
    </location>
</feature>
<dbReference type="InterPro" id="IPR038799">
    <property type="entry name" value="LEKR1"/>
</dbReference>
<feature type="compositionally biased region" description="Low complexity" evidence="2">
    <location>
        <begin position="61"/>
        <end position="73"/>
    </location>
</feature>
<dbReference type="Proteomes" id="UP000551758">
    <property type="component" value="Unassembled WGS sequence"/>
</dbReference>
<gene>
    <name evidence="3" type="ORF">HPG69_013363</name>
</gene>
<proteinExistence type="predicted"/>
<evidence type="ECO:0000256" key="1">
    <source>
        <dbReference type="SAM" id="Coils"/>
    </source>
</evidence>
<feature type="coiled-coil region" evidence="1">
    <location>
        <begin position="1551"/>
        <end position="1614"/>
    </location>
</feature>
<feature type="coiled-coil region" evidence="1">
    <location>
        <begin position="1469"/>
        <end position="1503"/>
    </location>
</feature>
<organism evidence="3 4">
    <name type="scientific">Diceros bicornis minor</name>
    <name type="common">South-central black rhinoceros</name>
    <dbReference type="NCBI Taxonomy" id="77932"/>
    <lineage>
        <taxon>Eukaryota</taxon>
        <taxon>Metazoa</taxon>
        <taxon>Chordata</taxon>
        <taxon>Craniata</taxon>
        <taxon>Vertebrata</taxon>
        <taxon>Euteleostomi</taxon>
        <taxon>Mammalia</taxon>
        <taxon>Eutheria</taxon>
        <taxon>Laurasiatheria</taxon>
        <taxon>Perissodactyla</taxon>
        <taxon>Rhinocerotidae</taxon>
        <taxon>Diceros</taxon>
    </lineage>
</organism>
<evidence type="ECO:0000313" key="3">
    <source>
        <dbReference type="EMBL" id="KAF5910513.1"/>
    </source>
</evidence>
<feature type="coiled-coil region" evidence="1">
    <location>
        <begin position="497"/>
        <end position="541"/>
    </location>
</feature>
<reference evidence="3 4" key="1">
    <citation type="journal article" date="2020" name="Mol. Biol. Evol.">
        <title>Interspecific Gene Flow and the Evolution of Specialization in Black and White Rhinoceros.</title>
        <authorList>
            <person name="Moodley Y."/>
            <person name="Westbury M.V."/>
            <person name="Russo I.M."/>
            <person name="Gopalakrishnan S."/>
            <person name="Rakotoarivelo A."/>
            <person name="Olsen R.A."/>
            <person name="Prost S."/>
            <person name="Tunstall T."/>
            <person name="Ryder O.A."/>
            <person name="Dalen L."/>
            <person name="Bruford M.W."/>
        </authorList>
    </citation>
    <scope>NUCLEOTIDE SEQUENCE [LARGE SCALE GENOMIC DNA]</scope>
    <source>
        <strain evidence="3">SBR-YM</strain>
        <tissue evidence="3">Skin</tissue>
    </source>
</reference>
<keyword evidence="4" id="KW-1185">Reference proteome</keyword>
<accession>A0A7J7E4B9</accession>
<sequence>MPFTPMTSTSHDVSSFRSRVVTAQCWVRHSSPRARCDSEMDCGRHPRQQVSPTRRRPGDVSLHPSSRSHYSSTPFPPRLLSPLPLSPSARVRGAFPSSPRHELSRFRLRAGPGPGSRAPLPRWRAAWAATSPRPDVKTTCGPVSRETGEAVSHPAESRSSPPGPAPSSPPERAARAPRTLLLLFLPAGPRERVRAAQTETLPAAPAGLAVGLCWANPAAPGESGDVHFRTGPGAAARGAVTRAGPAVLRGGGLNAERELMAQPDAGVRKGVGSSSRGRVFLTSPRDPVRLTDAYVPAASCRHTPCRRAVYTCVMGKNKRDSFDKTRNCSWPSGLFPAVELCLFHLTLLPLVIPHSLDVLFYFRAPSVYFGKLWIVTFPCMHYLKKSRRYFISKLFKNAKTKHFVYLQLYSQSRNGRQLSVQCREVGTPGAAQRPRALDQYADCSLRLAECLDARKGTYTEVKTPQQTSGKIGYFAKMSPEEKVCKYCGVSYLILHEFKAMEEKVKAMEKEMKFYQGSVERENKLQEKLRFLSQDFEQYKTDNESKTERLVFNLKSSCIQGNNTVIAVMLPTAPATAWTRLSQESTEAISAAPHRPSHTLPTGATAGPDPVVQKTHTVHEIKEKNVKPKIVNELEASHLVPHIHHNIGLENMILKRRMNWCRELDRTVEVRPKIRIGPNKQEREEEKEKGVWAGSQVSKWGNPKAVGWEQDGAHWPAQAVFQVESSGPRVKSETEAEEIVIHVLTTNINERRQGQLSSQRLTQSSCAFLYLGNSSFVLSLKVLVSVEIDFSLTAVCRMQILFPDNLLNDVQLIFDVSGPVHSPVDNFEVAIAPDNRIRDASMQLKSHQNEFQRVQEELSDLQHALKIKQRQSQVFSQRLMEYTFFWNKTLSLLTFTKRELTSIKNEVYDNFQNWTSLKREVFLQIKSISEKALTVYLCCLDYLIQLLLKFIKPVQIHVPSVVLNSHLSYRSLHCEIEILNKSLTVCQRNKVCLEEEMRNLKLLSDAAMLRSQQIQTSTQQEVNLQSRCHDLQNQVLEIMTTIRKEEKPIHHKEWLLPDNHWINFLSICIVYTPSYEPFYWLLHGCGTSFKRKFFELVLLPKRKLRRQIEDLQHQVEALGLKLQKAVTEMDNCKEKLISSRGLSEGLFKAGEEKGLTLFAENKSNEADDCQRELRKLKFESILSESRHTRLLKEKDDSLMACQQIYKALQEELTAKERQGEDMRRRMTLAESELEMTRSLLNRTKEEAVTLRSESSLPHTPRVSVMGSPLRASVDRIWSCLHTALSEMPCTVVWCSVEGIRGLKTSLDSATCHRGRGSFFLHNVKTSVKEQLVTEFKAVIGITGGVLPTATSPSHIQKGGSRHPAESPCWDKLEPALPLMHQVTSVGKLSRELMLISHQKSIEQLQETLRQKLLNDDNWREKTDCVHYYYKKSEFLHLLLCKLEIKLIEAELAKERARHLVEFEEQALLFKEEAKLELDIEKEKHQEIIQKYKKEQEELHMQEKENKQSFLLPSKDFHDYEEKLLQISDLIAGATRDLRLEVATLEEKLHESHIRYTEESESKEKEIENLKNLVAEFESRLKKEIDSNDSVSEDLRKEMKQKSDELERVMQAQTQLIQQFNQSQEEGFIFLST</sequence>
<keyword evidence="1" id="KW-0175">Coiled coil</keyword>
<dbReference type="EMBL" id="JACDTQ010004147">
    <property type="protein sequence ID" value="KAF5910513.1"/>
    <property type="molecule type" value="Genomic_DNA"/>
</dbReference>
<protein>
    <submittedName>
        <fullName evidence="3">Uncharacterized protein</fullName>
    </submittedName>
</protein>
<evidence type="ECO:0000256" key="2">
    <source>
        <dbReference type="SAM" id="MobiDB-lite"/>
    </source>
</evidence>
<feature type="compositionally biased region" description="Low complexity" evidence="2">
    <location>
        <begin position="117"/>
        <end position="129"/>
    </location>
</feature>
<dbReference type="CDD" id="cd22249">
    <property type="entry name" value="UDM1_RNF168_RNF169-like"/>
    <property type="match status" value="1"/>
</dbReference>
<name>A0A7J7E4B9_DICBM</name>
<feature type="coiled-coil region" evidence="1">
    <location>
        <begin position="836"/>
        <end position="870"/>
    </location>
</feature>
<evidence type="ECO:0000313" key="4">
    <source>
        <dbReference type="Proteomes" id="UP000551758"/>
    </source>
</evidence>
<feature type="region of interest" description="Disordered" evidence="2">
    <location>
        <begin position="34"/>
        <end position="173"/>
    </location>
</feature>
<dbReference type="PANTHER" id="PTHR34251">
    <property type="entry name" value="LEUCINE-, GLUTAMATE- AND LYSINE-RICH PROTEIN 1"/>
    <property type="match status" value="1"/>
</dbReference>
<dbReference type="PANTHER" id="PTHR34251:SF1">
    <property type="entry name" value="LEUCINE, GLUTAMATE AND LYSINE RICH 1"/>
    <property type="match status" value="1"/>
</dbReference>